<dbReference type="InterPro" id="IPR023214">
    <property type="entry name" value="HAD_sf"/>
</dbReference>
<dbReference type="InterPro" id="IPR006439">
    <property type="entry name" value="HAD-SF_hydro_IA"/>
</dbReference>
<dbReference type="InterPro" id="IPR011951">
    <property type="entry name" value="HAD-SF_hydro_IA_YjjG/PynA"/>
</dbReference>
<name>A0AAE9XED8_PORGN</name>
<dbReference type="PANTHER" id="PTHR47478:SF1">
    <property type="entry name" value="PYRIMIDINE 5'-NUCLEOTIDASE YJJG"/>
    <property type="match status" value="1"/>
</dbReference>
<sequence length="271" mass="30955">MFVSQAVELHTATSAVLPLLLPSGTSGLAASSSTHSVFSMIKHLFIDLDDTLWDTYHNNKSSLEELYHTHAWDRYFDSFETFFSIYLPHNEALWSEYRYGQIDKPTLTLERFRRPFSGYLTLSDEQILAWNAEFLSITGRKTRLCPHALEVMEYLHRYYKVYILSNGFREIQHAKLTNSGLAPYIDRVILSEDAGINKPNKKIFDFALVKAKARKTESIMIGDSWEADIVGAANAGLASVWYNPNRHILPDDGVRAPMHIISSLSELMQIF</sequence>
<dbReference type="InterPro" id="IPR023198">
    <property type="entry name" value="PGP-like_dom2"/>
</dbReference>
<dbReference type="InterPro" id="IPR036412">
    <property type="entry name" value="HAD-like_sf"/>
</dbReference>
<proteinExistence type="predicted"/>
<dbReference type="EMBL" id="CP116614">
    <property type="protein sequence ID" value="WCG02881.1"/>
    <property type="molecule type" value="Genomic_DNA"/>
</dbReference>
<evidence type="ECO:0000313" key="2">
    <source>
        <dbReference type="Proteomes" id="UP001179501"/>
    </source>
</evidence>
<evidence type="ECO:0000313" key="1">
    <source>
        <dbReference type="EMBL" id="WCG02881.1"/>
    </source>
</evidence>
<dbReference type="PANTHER" id="PTHR47478">
    <property type="match status" value="1"/>
</dbReference>
<dbReference type="SFLD" id="SFLDG01129">
    <property type="entry name" value="C1.5:_HAD__Beta-PGM__Phosphata"/>
    <property type="match status" value="1"/>
</dbReference>
<dbReference type="RefSeq" id="WP_081393781.1">
    <property type="nucleotide sequence ID" value="NZ_CP116614.1"/>
</dbReference>
<organism evidence="1 2">
    <name type="scientific">Porphyromonas gingivalis</name>
    <name type="common">Bacteroides gingivalis</name>
    <dbReference type="NCBI Taxonomy" id="837"/>
    <lineage>
        <taxon>Bacteria</taxon>
        <taxon>Pseudomonadati</taxon>
        <taxon>Bacteroidota</taxon>
        <taxon>Bacteroidia</taxon>
        <taxon>Bacteroidales</taxon>
        <taxon>Porphyromonadaceae</taxon>
        <taxon>Porphyromonas</taxon>
    </lineage>
</organism>
<dbReference type="Gene3D" id="3.40.50.1000">
    <property type="entry name" value="HAD superfamily/HAD-like"/>
    <property type="match status" value="1"/>
</dbReference>
<dbReference type="CDD" id="cd04305">
    <property type="entry name" value="HAD_Neu5Ac-Pase_like"/>
    <property type="match status" value="1"/>
</dbReference>
<dbReference type="Pfam" id="PF00702">
    <property type="entry name" value="Hydrolase"/>
    <property type="match status" value="1"/>
</dbReference>
<dbReference type="Proteomes" id="UP001179501">
    <property type="component" value="Chromosome"/>
</dbReference>
<reference evidence="1" key="1">
    <citation type="submission" date="2023-01" db="EMBL/GenBank/DDBJ databases">
        <title>Phages are important unrecognized players in the ecology of the oral pathogen Porphyromonas gingivalis.</title>
        <authorList>
            <person name="Matrishin C.B."/>
            <person name="Kauffman K.M."/>
        </authorList>
    </citation>
    <scope>NUCLEOTIDE SEQUENCE</scope>
    <source>
        <strain evidence="1">ATCC 49417</strain>
    </source>
</reference>
<gene>
    <name evidence="1" type="ORF">NY151_09550</name>
</gene>
<accession>A0AAE9XED8</accession>
<dbReference type="InterPro" id="IPR052550">
    <property type="entry name" value="Pyrimidine_5'-ntase_YjjG"/>
</dbReference>
<dbReference type="SUPFAM" id="SSF56784">
    <property type="entry name" value="HAD-like"/>
    <property type="match status" value="1"/>
</dbReference>
<dbReference type="AlphaFoldDB" id="A0AAE9XED8"/>
<dbReference type="GO" id="GO:0008253">
    <property type="term" value="F:5'-nucleotidase activity"/>
    <property type="evidence" value="ECO:0007669"/>
    <property type="project" value="InterPro"/>
</dbReference>
<dbReference type="NCBIfam" id="TIGR01549">
    <property type="entry name" value="HAD-SF-IA-v1"/>
    <property type="match status" value="1"/>
</dbReference>
<protein>
    <submittedName>
        <fullName evidence="1">YjjG family noncanonical pyrimidine nucleotidase</fullName>
    </submittedName>
</protein>
<dbReference type="Gene3D" id="1.10.150.240">
    <property type="entry name" value="Putative phosphatase, domain 2"/>
    <property type="match status" value="1"/>
</dbReference>
<dbReference type="SFLD" id="SFLDS00003">
    <property type="entry name" value="Haloacid_Dehalogenase"/>
    <property type="match status" value="1"/>
</dbReference>
<dbReference type="NCBIfam" id="TIGR02254">
    <property type="entry name" value="YjjG_YfnB"/>
    <property type="match status" value="1"/>
</dbReference>